<comment type="domain">
    <text evidence="8">The DHHC domain is required for palmitoyltransferase activity.</text>
</comment>
<gene>
    <name evidence="10" type="ORF">OEZ85_009493</name>
</gene>
<dbReference type="Pfam" id="PF01529">
    <property type="entry name" value="DHHC"/>
    <property type="match status" value="1"/>
</dbReference>
<comment type="similarity">
    <text evidence="2 8">Belongs to the DHHC palmitoyltransferase family.</text>
</comment>
<protein>
    <recommendedName>
        <fullName evidence="8">S-acyltransferase</fullName>
        <ecNumber evidence="8">2.3.1.225</ecNumber>
    </recommendedName>
    <alternativeName>
        <fullName evidence="8">Palmitoyltransferase</fullName>
    </alternativeName>
</protein>
<dbReference type="Proteomes" id="UP001244341">
    <property type="component" value="Chromosome 9b"/>
</dbReference>
<evidence type="ECO:0000313" key="10">
    <source>
        <dbReference type="EMBL" id="WIA18006.1"/>
    </source>
</evidence>
<reference evidence="10 11" key="1">
    <citation type="submission" date="2023-05" db="EMBL/GenBank/DDBJ databases">
        <title>A 100% complete, gapless, phased diploid assembly of the Scenedesmus obliquus UTEX 3031 genome.</title>
        <authorList>
            <person name="Biondi T.C."/>
            <person name="Hanschen E.R."/>
            <person name="Kwon T."/>
            <person name="Eng W."/>
            <person name="Kruse C.P.S."/>
            <person name="Koehler S.I."/>
            <person name="Kunde Y."/>
            <person name="Gleasner C.D."/>
            <person name="You Mak K.T."/>
            <person name="Polle J."/>
            <person name="Hovde B.T."/>
            <person name="Starkenburg S.R."/>
        </authorList>
    </citation>
    <scope>NUCLEOTIDE SEQUENCE [LARGE SCALE GENOMIC DNA]</scope>
    <source>
        <strain evidence="10 11">DOE0152z</strain>
    </source>
</reference>
<evidence type="ECO:0000256" key="2">
    <source>
        <dbReference type="ARBA" id="ARBA00008574"/>
    </source>
</evidence>
<evidence type="ECO:0000256" key="6">
    <source>
        <dbReference type="ARBA" id="ARBA00023136"/>
    </source>
</evidence>
<dbReference type="EMBL" id="CP126216">
    <property type="protein sequence ID" value="WIA18006.1"/>
    <property type="molecule type" value="Genomic_DNA"/>
</dbReference>
<keyword evidence="5 8" id="KW-1133">Transmembrane helix</keyword>
<keyword evidence="3 8" id="KW-0808">Transferase</keyword>
<keyword evidence="4 8" id="KW-0812">Transmembrane</keyword>
<dbReference type="InterPro" id="IPR039859">
    <property type="entry name" value="PFA4/ZDH16/20/ERF2-like"/>
</dbReference>
<feature type="transmembrane region" description="Helical" evidence="8">
    <location>
        <begin position="70"/>
        <end position="93"/>
    </location>
</feature>
<keyword evidence="6 8" id="KW-0472">Membrane</keyword>
<evidence type="ECO:0000256" key="8">
    <source>
        <dbReference type="RuleBase" id="RU079119"/>
    </source>
</evidence>
<name>A0ABY8UC18_TETOB</name>
<feature type="domain" description="Palmitoyltransferase DHHC" evidence="9">
    <location>
        <begin position="46"/>
        <end position="100"/>
    </location>
</feature>
<dbReference type="EC" id="2.3.1.225" evidence="8"/>
<dbReference type="PANTHER" id="PTHR12246">
    <property type="entry name" value="PALMITOYLTRANSFERASE ZDHHC16"/>
    <property type="match status" value="1"/>
</dbReference>
<dbReference type="InterPro" id="IPR001594">
    <property type="entry name" value="Palmitoyltrfase_DHHC"/>
</dbReference>
<accession>A0ABY8UC18</accession>
<evidence type="ECO:0000256" key="4">
    <source>
        <dbReference type="ARBA" id="ARBA00022692"/>
    </source>
</evidence>
<comment type="subcellular location">
    <subcellularLocation>
        <location evidence="1">Membrane</location>
        <topology evidence="1">Multi-pass membrane protein</topology>
    </subcellularLocation>
</comment>
<comment type="caution">
    <text evidence="8">Lacks conserved residue(s) required for the propagation of feature annotation.</text>
</comment>
<evidence type="ECO:0000256" key="3">
    <source>
        <dbReference type="ARBA" id="ARBA00022679"/>
    </source>
</evidence>
<evidence type="ECO:0000256" key="7">
    <source>
        <dbReference type="ARBA" id="ARBA00023315"/>
    </source>
</evidence>
<evidence type="ECO:0000256" key="5">
    <source>
        <dbReference type="ARBA" id="ARBA00022989"/>
    </source>
</evidence>
<evidence type="ECO:0000313" key="11">
    <source>
        <dbReference type="Proteomes" id="UP001244341"/>
    </source>
</evidence>
<organism evidence="10 11">
    <name type="scientific">Tetradesmus obliquus</name>
    <name type="common">Green alga</name>
    <name type="synonym">Acutodesmus obliquus</name>
    <dbReference type="NCBI Taxonomy" id="3088"/>
    <lineage>
        <taxon>Eukaryota</taxon>
        <taxon>Viridiplantae</taxon>
        <taxon>Chlorophyta</taxon>
        <taxon>core chlorophytes</taxon>
        <taxon>Chlorophyceae</taxon>
        <taxon>CS clade</taxon>
        <taxon>Sphaeropleales</taxon>
        <taxon>Scenedesmaceae</taxon>
        <taxon>Tetradesmus</taxon>
    </lineage>
</organism>
<keyword evidence="7 8" id="KW-0012">Acyltransferase</keyword>
<evidence type="ECO:0000256" key="1">
    <source>
        <dbReference type="ARBA" id="ARBA00004141"/>
    </source>
</evidence>
<proteinExistence type="inferred from homology"/>
<dbReference type="PROSITE" id="PS50216">
    <property type="entry name" value="DHHC"/>
    <property type="match status" value="1"/>
</dbReference>
<sequence length="115" mass="12581">MADQESPLIMDESDGSVVTCWACNILVAAPLGTDGLAAPVFKCGWHCVVDMDHHCPFINNCVGRGNLRPFLLFLLWTILAAAYVLAMCSVLVWREWDVWQPAASAGVSTAVKKWS</sequence>
<keyword evidence="11" id="KW-1185">Reference proteome</keyword>
<comment type="catalytic activity">
    <reaction evidence="8">
        <text>L-cysteinyl-[protein] + hexadecanoyl-CoA = S-hexadecanoyl-L-cysteinyl-[protein] + CoA</text>
        <dbReference type="Rhea" id="RHEA:36683"/>
        <dbReference type="Rhea" id="RHEA-COMP:10131"/>
        <dbReference type="Rhea" id="RHEA-COMP:11032"/>
        <dbReference type="ChEBI" id="CHEBI:29950"/>
        <dbReference type="ChEBI" id="CHEBI:57287"/>
        <dbReference type="ChEBI" id="CHEBI:57379"/>
        <dbReference type="ChEBI" id="CHEBI:74151"/>
        <dbReference type="EC" id="2.3.1.225"/>
    </reaction>
</comment>
<evidence type="ECO:0000259" key="9">
    <source>
        <dbReference type="Pfam" id="PF01529"/>
    </source>
</evidence>